<organism evidence="1">
    <name type="scientific">Streptomyces sp. Y1</name>
    <dbReference type="NCBI Taxonomy" id="3238634"/>
    <lineage>
        <taxon>Bacteria</taxon>
        <taxon>Bacillati</taxon>
        <taxon>Actinomycetota</taxon>
        <taxon>Actinomycetes</taxon>
        <taxon>Kitasatosporales</taxon>
        <taxon>Streptomycetaceae</taxon>
        <taxon>Streptomyces</taxon>
    </lineage>
</organism>
<dbReference type="AlphaFoldDB" id="A0AB39TJJ3"/>
<sequence length="113" mass="12114">MTTELGPTERACVLQAADARQMQGVTVPVGVPAHEARRGPRDGTRGAVDVSAGLPQHLTFAKGDIVYEFDGFDADRVAVYRYAPAKSPLHDRIMAGVQQAYFEAAQAKKGGTR</sequence>
<protein>
    <submittedName>
        <fullName evidence="1">Uncharacterized protein</fullName>
    </submittedName>
</protein>
<reference evidence="1" key="1">
    <citation type="submission" date="2024-07" db="EMBL/GenBank/DDBJ databases">
        <authorList>
            <person name="Yu S.T."/>
        </authorList>
    </citation>
    <scope>NUCLEOTIDE SEQUENCE</scope>
    <source>
        <strain evidence="1">Y1</strain>
    </source>
</reference>
<accession>A0AB39TJJ3</accession>
<dbReference type="EMBL" id="CP163445">
    <property type="protein sequence ID" value="XDQ79408.1"/>
    <property type="molecule type" value="Genomic_DNA"/>
</dbReference>
<proteinExistence type="predicted"/>
<evidence type="ECO:0000313" key="1">
    <source>
        <dbReference type="EMBL" id="XDQ79408.1"/>
    </source>
</evidence>
<dbReference type="RefSeq" id="WP_369183321.1">
    <property type="nucleotide sequence ID" value="NZ_CP163445.1"/>
</dbReference>
<name>A0AB39TJJ3_9ACTN</name>
<gene>
    <name evidence="1" type="ORF">AB2U05_13520</name>
</gene>